<proteinExistence type="predicted"/>
<evidence type="ECO:0000313" key="1">
    <source>
        <dbReference type="EMBL" id="OWT54807.1"/>
    </source>
</evidence>
<dbReference type="RefSeq" id="WP_088605555.1">
    <property type="nucleotide sequence ID" value="NZ_NJIH01000014.1"/>
</dbReference>
<accession>A0A225M082</accession>
<evidence type="ECO:0000313" key="2">
    <source>
        <dbReference type="Proteomes" id="UP000214603"/>
    </source>
</evidence>
<dbReference type="EMBL" id="NJIH01000014">
    <property type="protein sequence ID" value="OWT54807.1"/>
    <property type="molecule type" value="Genomic_DNA"/>
</dbReference>
<sequence length="122" mass="12856">MAATSTTSNNLALRAIGLVAAWRRATAAHMALSGGISCACGSAFDGLSSADLERDLLMYTYEKYRGADTLRPLFEKAGCIDNGDCDLASLVRAITEAPFIDQVATGHLLDDLEKAISGLSKN</sequence>
<comment type="caution">
    <text evidence="1">The sequence shown here is derived from an EMBL/GenBank/DDBJ whole genome shotgun (WGS) entry which is preliminary data.</text>
</comment>
<reference evidence="2" key="1">
    <citation type="submission" date="2017-06" db="EMBL/GenBank/DDBJ databases">
        <title>Herbaspirillum phytohormonus sp. nov., isolated from the root nodule of Robinia pseudoacacia in lead-zinc mine.</title>
        <authorList>
            <person name="Fan M."/>
            <person name="Lin Y."/>
        </authorList>
    </citation>
    <scope>NUCLEOTIDE SEQUENCE [LARGE SCALE GENOMIC DNA]</scope>
    <source>
        <strain evidence="2">SC-089</strain>
    </source>
</reference>
<name>A0A225M082_9BURK</name>
<protein>
    <submittedName>
        <fullName evidence="1">Uncharacterized protein</fullName>
    </submittedName>
</protein>
<dbReference type="AlphaFoldDB" id="A0A225M082"/>
<organism evidence="1 2">
    <name type="scientific">Candidimonas nitroreducens</name>
    <dbReference type="NCBI Taxonomy" id="683354"/>
    <lineage>
        <taxon>Bacteria</taxon>
        <taxon>Pseudomonadati</taxon>
        <taxon>Pseudomonadota</taxon>
        <taxon>Betaproteobacteria</taxon>
        <taxon>Burkholderiales</taxon>
        <taxon>Alcaligenaceae</taxon>
        <taxon>Candidimonas</taxon>
    </lineage>
</organism>
<dbReference type="Proteomes" id="UP000214603">
    <property type="component" value="Unassembled WGS sequence"/>
</dbReference>
<keyword evidence="2" id="KW-1185">Reference proteome</keyword>
<dbReference type="OrthoDB" id="9853506at2"/>
<gene>
    <name evidence="1" type="ORF">CEY11_21890</name>
</gene>